<sequence length="424" mass="49521">MFVLVLRKNMLHFRSKYPLSEMYMYGGGAWLAVCLHGRTLAELCGQIHPDNTVHPVNKMKKQGKTPAQTAKLKQSKIAKDLEEPTEYFDNNTELRVKSKMAPARKRMLDKDTESQQELSESESDCEEDIRSYLKCLPSKAEIKNMLQELTTAIRDEMRDLKKDVISLSARTDTMEKNHEKLIKHNTYLHKTVHNQAEKIDELERQMEDFENRSRRINIRIRGIPETVTQGELKGSLQQIFNNILSKDLNNEIKMDRYHRVAKTKNAPPDSPRDVLCALHDYTTKETILMKAREMKNITFEDSRIILFQDLSWRTLNKRRQLKPLTDLLKEKGIQFKWGFPFSLSVRNNGQLFILRNPKDTDDFCKRLDIERIALPGWDIIPSSDANIPKATEFWSTPLKHPRRSPHTPRLKDREISFLSDKSET</sequence>
<feature type="coiled-coil region" evidence="2">
    <location>
        <begin position="192"/>
        <end position="219"/>
    </location>
</feature>
<dbReference type="AlphaFoldDB" id="A0A803K9I3"/>
<reference evidence="4" key="2">
    <citation type="submission" date="2021-03" db="UniProtKB">
        <authorList>
            <consortium name="Ensembl"/>
        </authorList>
    </citation>
    <scope>IDENTIFICATION</scope>
</reference>
<evidence type="ECO:0000313" key="4">
    <source>
        <dbReference type="Ensembl" id="ENSXETP00000116998"/>
    </source>
</evidence>
<dbReference type="Ensembl" id="ENSXETT00000105193">
    <property type="protein sequence ID" value="ENSXETP00000116998"/>
    <property type="gene ID" value="ENSXETG00000047514"/>
</dbReference>
<comment type="similarity">
    <text evidence="1">Belongs to the transposase 22 family.</text>
</comment>
<reference evidence="4" key="1">
    <citation type="journal article" date="2010" name="Science">
        <title>The genome of the Western clawed frog Xenopus tropicalis.</title>
        <authorList>
            <person name="Hellsten U."/>
            <person name="Harland R.M."/>
            <person name="Gilchrist M.J."/>
            <person name="Hendrix D."/>
            <person name="Jurka J."/>
            <person name="Kapitonov V."/>
            <person name="Ovcharenko I."/>
            <person name="Putnam N.H."/>
            <person name="Shu S."/>
            <person name="Taher L."/>
            <person name="Blitz I.L."/>
            <person name="Blumberg B."/>
            <person name="Dichmann D.S."/>
            <person name="Dubchak I."/>
            <person name="Amaya E."/>
            <person name="Detter J.C."/>
            <person name="Fletcher R."/>
            <person name="Gerhard D.S."/>
            <person name="Goodstein D."/>
            <person name="Graves T."/>
            <person name="Grigoriev I.V."/>
            <person name="Grimwood J."/>
            <person name="Kawashima T."/>
            <person name="Lindquist E."/>
            <person name="Lucas S.M."/>
            <person name="Mead P.E."/>
            <person name="Mitros T."/>
            <person name="Ogino H."/>
            <person name="Ohta Y."/>
            <person name="Poliakov A.V."/>
            <person name="Pollet N."/>
            <person name="Robert J."/>
            <person name="Salamov A."/>
            <person name="Sater A.K."/>
            <person name="Schmutz J."/>
            <person name="Terry A."/>
            <person name="Vize P.D."/>
            <person name="Warren W.C."/>
            <person name="Wells D."/>
            <person name="Wills A."/>
            <person name="Wilson R.K."/>
            <person name="Zimmerman L.B."/>
            <person name="Zorn A.M."/>
            <person name="Grainger R."/>
            <person name="Grammer T."/>
            <person name="Khokha M.K."/>
            <person name="Richardson P.M."/>
            <person name="Rokhsar D.S."/>
        </authorList>
    </citation>
    <scope>NUCLEOTIDE SEQUENCE [LARGE SCALE GENOMIC DNA]</scope>
    <source>
        <strain evidence="4">Nigerian</strain>
    </source>
</reference>
<feature type="compositionally biased region" description="Basic and acidic residues" evidence="3">
    <location>
        <begin position="409"/>
        <end position="424"/>
    </location>
</feature>
<feature type="region of interest" description="Disordered" evidence="3">
    <location>
        <begin position="99"/>
        <end position="123"/>
    </location>
</feature>
<dbReference type="InParanoid" id="A0A803K9I3"/>
<feature type="compositionally biased region" description="Basic residues" evidence="3">
    <location>
        <begin position="399"/>
        <end position="408"/>
    </location>
</feature>
<dbReference type="Gene3D" id="3.30.70.1820">
    <property type="entry name" value="L1 transposable element, RRM domain"/>
    <property type="match status" value="1"/>
</dbReference>
<evidence type="ECO:0000256" key="1">
    <source>
        <dbReference type="ARBA" id="ARBA00061640"/>
    </source>
</evidence>
<feature type="region of interest" description="Disordered" evidence="3">
    <location>
        <begin position="396"/>
        <end position="424"/>
    </location>
</feature>
<protein>
    <recommendedName>
        <fullName evidence="5">L1 transposable element RRM domain-containing protein</fullName>
    </recommendedName>
</protein>
<evidence type="ECO:0008006" key="5">
    <source>
        <dbReference type="Google" id="ProtNLM"/>
    </source>
</evidence>
<keyword evidence="2" id="KW-0175">Coiled coil</keyword>
<dbReference type="FunFam" id="3.30.70.1820:FF:000002">
    <property type="entry name" value="LINE-1 retrotransposable element ORF1 protein"/>
    <property type="match status" value="1"/>
</dbReference>
<dbReference type="InterPro" id="IPR004244">
    <property type="entry name" value="Transposase_22"/>
</dbReference>
<dbReference type="FunCoup" id="A0A803K9I3">
    <property type="interactions" value="275"/>
</dbReference>
<name>A0A803K9I3_XENTR</name>
<dbReference type="PANTHER" id="PTHR11505">
    <property type="entry name" value="L1 TRANSPOSABLE ELEMENT-RELATED"/>
    <property type="match status" value="1"/>
</dbReference>
<evidence type="ECO:0000256" key="2">
    <source>
        <dbReference type="SAM" id="Coils"/>
    </source>
</evidence>
<proteinExistence type="inferred from homology"/>
<accession>A0A803K9I3</accession>
<dbReference type="GeneTree" id="ENSGT01020000232836"/>
<evidence type="ECO:0000256" key="3">
    <source>
        <dbReference type="SAM" id="MobiDB-lite"/>
    </source>
</evidence>
<organism evidence="4">
    <name type="scientific">Xenopus tropicalis</name>
    <name type="common">Western clawed frog</name>
    <name type="synonym">Silurana tropicalis</name>
    <dbReference type="NCBI Taxonomy" id="8364"/>
    <lineage>
        <taxon>Eukaryota</taxon>
        <taxon>Metazoa</taxon>
        <taxon>Chordata</taxon>
        <taxon>Craniata</taxon>
        <taxon>Vertebrata</taxon>
        <taxon>Euteleostomi</taxon>
        <taxon>Amphibia</taxon>
        <taxon>Batrachia</taxon>
        <taxon>Anura</taxon>
        <taxon>Pipoidea</taxon>
        <taxon>Pipidae</taxon>
        <taxon>Xenopodinae</taxon>
        <taxon>Xenopus</taxon>
        <taxon>Silurana</taxon>
    </lineage>
</organism>